<evidence type="ECO:0000259" key="5">
    <source>
        <dbReference type="Pfam" id="PF03486"/>
    </source>
</evidence>
<dbReference type="AlphaFoldDB" id="A0A7H0VH08"/>
<dbReference type="Gene3D" id="1.10.8.260">
    <property type="entry name" value="HI0933 insert domain-like"/>
    <property type="match status" value="1"/>
</dbReference>
<evidence type="ECO:0000313" key="7">
    <source>
        <dbReference type="EMBL" id="QNR25006.1"/>
    </source>
</evidence>
<dbReference type="InterPro" id="IPR004792">
    <property type="entry name" value="BaiN-like"/>
</dbReference>
<dbReference type="InterPro" id="IPR055178">
    <property type="entry name" value="RsdA/BaiN/AoA(So)-like_dom"/>
</dbReference>
<dbReference type="Pfam" id="PF03486">
    <property type="entry name" value="HI0933_like"/>
    <property type="match status" value="1"/>
</dbReference>
<dbReference type="InterPro" id="IPR057661">
    <property type="entry name" value="RsdA/BaiN/AoA(So)_Rossmann"/>
</dbReference>
<comment type="cofactor">
    <cofactor evidence="1">
        <name>FAD</name>
        <dbReference type="ChEBI" id="CHEBI:57692"/>
    </cofactor>
</comment>
<keyword evidence="8" id="KW-1185">Reference proteome</keyword>
<reference evidence="7 8" key="1">
    <citation type="submission" date="2020-08" db="EMBL/GenBank/DDBJ databases">
        <title>Croceimicrobium hydrocarbonivorans gen. nov., sp. nov., a novel marine bacterium isolated from a bacterial consortium that degrades polyethylene terephthalate.</title>
        <authorList>
            <person name="Liu R."/>
        </authorList>
    </citation>
    <scope>NUCLEOTIDE SEQUENCE [LARGE SCALE GENOMIC DNA]</scope>
    <source>
        <strain evidence="7 8">A20-9</strain>
    </source>
</reference>
<dbReference type="SUPFAM" id="SSF160996">
    <property type="entry name" value="HI0933 insert domain-like"/>
    <property type="match status" value="1"/>
</dbReference>
<dbReference type="NCBIfam" id="TIGR00275">
    <property type="entry name" value="aminoacetone oxidase family FAD-binding enzyme"/>
    <property type="match status" value="1"/>
</dbReference>
<feature type="domain" description="RsdA/BaiN/AoA(So)-like Rossmann fold-like" evidence="5">
    <location>
        <begin position="4"/>
        <end position="399"/>
    </location>
</feature>
<sequence length="405" mass="45185">MKKRIAVIGGGAAGFFAAIHAASPDTEVVLFEKSNKLLSKVRVSGGGRCNVLHHCPYTSELVKAYPRGGRSLKKAFGRFGYPEARAWFEEQGLELKVEADGRVFPKSDSSESVIQVLEKAAQKAGVRIQMQKDLIQLETKEGGYRLEFRDRSTYDCEAVILALGGQPKESGYAFLKSFDLNWVQPCPSLFTFNVPQSPLKDLMGLSVPNAWVQIPATKWKEQGPLLITHWGFSGPAVLKLSAWYAPDLKERNYQFPILINWLGLSEEEARTQLQEYFFAHPAKGVANSRAFDMPSRLWKAILHLAEVPEGKSNRDLSKKEFNRLLENLLRSPFGVSGKTTFKEEFVTAGGLDLRDLDMQTYEVKKYPGLYAIGEFVNVDAITGGYNFQHAWTSAYLAGSKASKLD</sequence>
<dbReference type="Gene3D" id="2.40.30.10">
    <property type="entry name" value="Translation factors"/>
    <property type="match status" value="1"/>
</dbReference>
<feature type="signal peptide" evidence="4">
    <location>
        <begin position="1"/>
        <end position="21"/>
    </location>
</feature>
<evidence type="ECO:0000256" key="4">
    <source>
        <dbReference type="SAM" id="SignalP"/>
    </source>
</evidence>
<dbReference type="PRINTS" id="PR00368">
    <property type="entry name" value="FADPNR"/>
</dbReference>
<protein>
    <submittedName>
        <fullName evidence="7">NAD(P)/FAD-dependent oxidoreductase</fullName>
    </submittedName>
</protein>
<keyword evidence="2" id="KW-0285">Flavoprotein</keyword>
<dbReference type="InterPro" id="IPR036188">
    <property type="entry name" value="FAD/NAD-bd_sf"/>
</dbReference>
<feature type="chain" id="PRO_5028877371" evidence="4">
    <location>
        <begin position="22"/>
        <end position="405"/>
    </location>
</feature>
<dbReference type="Gene3D" id="3.50.50.60">
    <property type="entry name" value="FAD/NAD(P)-binding domain"/>
    <property type="match status" value="1"/>
</dbReference>
<dbReference type="SUPFAM" id="SSF51905">
    <property type="entry name" value="FAD/NAD(P)-binding domain"/>
    <property type="match status" value="1"/>
</dbReference>
<keyword evidence="4" id="KW-0732">Signal</keyword>
<gene>
    <name evidence="7" type="ORF">H4K34_03945</name>
</gene>
<dbReference type="EMBL" id="CP060139">
    <property type="protein sequence ID" value="QNR25006.1"/>
    <property type="molecule type" value="Genomic_DNA"/>
</dbReference>
<keyword evidence="3" id="KW-0274">FAD</keyword>
<dbReference type="PANTHER" id="PTHR42887">
    <property type="entry name" value="OS12G0638800 PROTEIN"/>
    <property type="match status" value="1"/>
</dbReference>
<organism evidence="7 8">
    <name type="scientific">Croceimicrobium hydrocarbonivorans</name>
    <dbReference type="NCBI Taxonomy" id="2761580"/>
    <lineage>
        <taxon>Bacteria</taxon>
        <taxon>Pseudomonadati</taxon>
        <taxon>Bacteroidota</taxon>
        <taxon>Flavobacteriia</taxon>
        <taxon>Flavobacteriales</taxon>
        <taxon>Owenweeksiaceae</taxon>
        <taxon>Croceimicrobium</taxon>
    </lineage>
</organism>
<evidence type="ECO:0000256" key="2">
    <source>
        <dbReference type="ARBA" id="ARBA00022630"/>
    </source>
</evidence>
<dbReference type="Proteomes" id="UP000516305">
    <property type="component" value="Chromosome"/>
</dbReference>
<dbReference type="RefSeq" id="WP_210759532.1">
    <property type="nucleotide sequence ID" value="NZ_CP060139.1"/>
</dbReference>
<dbReference type="InterPro" id="IPR023166">
    <property type="entry name" value="BaiN-like_dom_sf"/>
</dbReference>
<dbReference type="KEGG" id="chyd:H4K34_03945"/>
<dbReference type="Pfam" id="PF22780">
    <property type="entry name" value="HI0933_like_1st"/>
    <property type="match status" value="1"/>
</dbReference>
<evidence type="ECO:0000256" key="1">
    <source>
        <dbReference type="ARBA" id="ARBA00001974"/>
    </source>
</evidence>
<name>A0A7H0VH08_9FLAO</name>
<evidence type="ECO:0000313" key="8">
    <source>
        <dbReference type="Proteomes" id="UP000516305"/>
    </source>
</evidence>
<proteinExistence type="predicted"/>
<evidence type="ECO:0000259" key="6">
    <source>
        <dbReference type="Pfam" id="PF22780"/>
    </source>
</evidence>
<accession>A0A7H0VH08</accession>
<dbReference type="PANTHER" id="PTHR42887:SF2">
    <property type="entry name" value="OS12G0638800 PROTEIN"/>
    <property type="match status" value="1"/>
</dbReference>
<feature type="domain" description="RsdA/BaiN/AoA(So)-like insert" evidence="6">
    <location>
        <begin position="187"/>
        <end position="346"/>
    </location>
</feature>
<evidence type="ECO:0000256" key="3">
    <source>
        <dbReference type="ARBA" id="ARBA00022827"/>
    </source>
</evidence>